<accession>A0A6J4HH67</accession>
<evidence type="ECO:0000256" key="1">
    <source>
        <dbReference type="SAM" id="MobiDB-lite"/>
    </source>
</evidence>
<organism evidence="2">
    <name type="scientific">uncultured Acidimicrobiales bacterium</name>
    <dbReference type="NCBI Taxonomy" id="310071"/>
    <lineage>
        <taxon>Bacteria</taxon>
        <taxon>Bacillati</taxon>
        <taxon>Actinomycetota</taxon>
        <taxon>Acidimicrobiia</taxon>
        <taxon>Acidimicrobiales</taxon>
        <taxon>environmental samples</taxon>
    </lineage>
</organism>
<proteinExistence type="predicted"/>
<evidence type="ECO:0000313" key="2">
    <source>
        <dbReference type="EMBL" id="CAA9223108.1"/>
    </source>
</evidence>
<feature type="compositionally biased region" description="Basic and acidic residues" evidence="1">
    <location>
        <begin position="60"/>
        <end position="79"/>
    </location>
</feature>
<protein>
    <submittedName>
        <fullName evidence="2">Uncharacterized protein</fullName>
    </submittedName>
</protein>
<sequence length="104" mass="11016">MDLEDVTGQHAAQDHPLVGPVGVVGLDCVGARFGDSEAQVLELVVVDAVDGARHRRHHHPCDADESGQRRDLQADELRRGCGARSRAHPEPSTGRPTVVAGTAP</sequence>
<gene>
    <name evidence="2" type="ORF">AVDCRST_MAG20-834</name>
</gene>
<name>A0A6J4HH67_9ACTN</name>
<dbReference type="AlphaFoldDB" id="A0A6J4HH67"/>
<reference evidence="2" key="1">
    <citation type="submission" date="2020-02" db="EMBL/GenBank/DDBJ databases">
        <authorList>
            <person name="Meier V. D."/>
        </authorList>
    </citation>
    <scope>NUCLEOTIDE SEQUENCE</scope>
    <source>
        <strain evidence="2">AVDCRST_MAG20</strain>
    </source>
</reference>
<dbReference type="EMBL" id="CADCSY010000035">
    <property type="protein sequence ID" value="CAA9223108.1"/>
    <property type="molecule type" value="Genomic_DNA"/>
</dbReference>
<feature type="region of interest" description="Disordered" evidence="1">
    <location>
        <begin position="52"/>
        <end position="104"/>
    </location>
</feature>